<organism evidence="5 6">
    <name type="scientific">Actinomadura darangshiensis</name>
    <dbReference type="NCBI Taxonomy" id="705336"/>
    <lineage>
        <taxon>Bacteria</taxon>
        <taxon>Bacillati</taxon>
        <taxon>Actinomycetota</taxon>
        <taxon>Actinomycetes</taxon>
        <taxon>Streptosporangiales</taxon>
        <taxon>Thermomonosporaceae</taxon>
        <taxon>Actinomadura</taxon>
    </lineage>
</organism>
<evidence type="ECO:0000313" key="5">
    <source>
        <dbReference type="EMBL" id="TDD71411.1"/>
    </source>
</evidence>
<evidence type="ECO:0000259" key="4">
    <source>
        <dbReference type="Pfam" id="PF00717"/>
    </source>
</evidence>
<comment type="caution">
    <text evidence="5">The sequence shown here is derived from an EMBL/GenBank/DDBJ whole genome shotgun (WGS) entry which is preliminary data.</text>
</comment>
<feature type="signal peptide" evidence="3">
    <location>
        <begin position="1"/>
        <end position="20"/>
    </location>
</feature>
<dbReference type="EMBL" id="SMKY01000221">
    <property type="protein sequence ID" value="TDD71411.1"/>
    <property type="molecule type" value="Genomic_DNA"/>
</dbReference>
<feature type="non-terminal residue" evidence="5">
    <location>
        <position position="49"/>
    </location>
</feature>
<dbReference type="SUPFAM" id="SSF51306">
    <property type="entry name" value="LexA/Signal peptidase"/>
    <property type="match status" value="1"/>
</dbReference>
<dbReference type="InterPro" id="IPR015927">
    <property type="entry name" value="Peptidase_S24_S26A/B/C"/>
</dbReference>
<proteinExistence type="predicted"/>
<name>A0A4R5AG82_9ACTN</name>
<protein>
    <recommendedName>
        <fullName evidence="4">Peptidase S24/S26A/S26B/S26C domain-containing protein</fullName>
    </recommendedName>
</protein>
<evidence type="ECO:0000256" key="3">
    <source>
        <dbReference type="SAM" id="SignalP"/>
    </source>
</evidence>
<evidence type="ECO:0000256" key="1">
    <source>
        <dbReference type="ARBA" id="ARBA00022670"/>
    </source>
</evidence>
<dbReference type="GO" id="GO:0004252">
    <property type="term" value="F:serine-type endopeptidase activity"/>
    <property type="evidence" value="ECO:0007669"/>
    <property type="project" value="InterPro"/>
</dbReference>
<dbReference type="GO" id="GO:0006508">
    <property type="term" value="P:proteolysis"/>
    <property type="evidence" value="ECO:0007669"/>
    <property type="project" value="UniProtKB-KW"/>
</dbReference>
<evidence type="ECO:0000256" key="2">
    <source>
        <dbReference type="ARBA" id="ARBA00022801"/>
    </source>
</evidence>
<dbReference type="AlphaFoldDB" id="A0A4R5AG82"/>
<dbReference type="Pfam" id="PF00717">
    <property type="entry name" value="Peptidase_S24"/>
    <property type="match status" value="1"/>
</dbReference>
<dbReference type="Proteomes" id="UP000295578">
    <property type="component" value="Unassembled WGS sequence"/>
</dbReference>
<dbReference type="InterPro" id="IPR036286">
    <property type="entry name" value="LexA/Signal_pep-like_sf"/>
</dbReference>
<gene>
    <name evidence="5" type="ORF">E1293_33900</name>
</gene>
<feature type="domain" description="Peptidase S24/S26A/S26B/S26C" evidence="4">
    <location>
        <begin position="19"/>
        <end position="48"/>
    </location>
</feature>
<dbReference type="GO" id="GO:0016020">
    <property type="term" value="C:membrane"/>
    <property type="evidence" value="ECO:0007669"/>
    <property type="project" value="InterPro"/>
</dbReference>
<dbReference type="PROSITE" id="PS00501">
    <property type="entry name" value="SPASE_I_1"/>
    <property type="match status" value="1"/>
</dbReference>
<feature type="chain" id="PRO_5039345433" description="Peptidase S24/S26A/S26B/S26C domain-containing protein" evidence="3">
    <location>
        <begin position="21"/>
        <end position="49"/>
    </location>
</feature>
<keyword evidence="2" id="KW-0378">Hydrolase</keyword>
<keyword evidence="6" id="KW-1185">Reference proteome</keyword>
<reference evidence="5 6" key="1">
    <citation type="submission" date="2019-03" db="EMBL/GenBank/DDBJ databases">
        <title>Draft genome sequences of novel Actinobacteria.</title>
        <authorList>
            <person name="Sahin N."/>
            <person name="Ay H."/>
            <person name="Saygin H."/>
        </authorList>
    </citation>
    <scope>NUCLEOTIDE SEQUENCE [LARGE SCALE GENOMIC DNA]</scope>
    <source>
        <strain evidence="5 6">DSM 45941</strain>
    </source>
</reference>
<evidence type="ECO:0000313" key="6">
    <source>
        <dbReference type="Proteomes" id="UP000295578"/>
    </source>
</evidence>
<sequence length="49" mass="5238">MRIRTPALCSLAAAALALTAARKLRTVEVTGDSMLPTLHPGDWLLIHKG</sequence>
<accession>A0A4R5AG82</accession>
<dbReference type="InterPro" id="IPR019756">
    <property type="entry name" value="Pept_S26A_signal_pept_1_Ser-AS"/>
</dbReference>
<keyword evidence="3" id="KW-0732">Signal</keyword>
<keyword evidence="1" id="KW-0645">Protease</keyword>